<evidence type="ECO:0000256" key="2">
    <source>
        <dbReference type="ARBA" id="ARBA00022643"/>
    </source>
</evidence>
<evidence type="ECO:0000259" key="5">
    <source>
        <dbReference type="Pfam" id="PF00296"/>
    </source>
</evidence>
<dbReference type="GO" id="GO:0004497">
    <property type="term" value="F:monooxygenase activity"/>
    <property type="evidence" value="ECO:0007669"/>
    <property type="project" value="UniProtKB-KW"/>
</dbReference>
<keyword evidence="2" id="KW-0288">FMN</keyword>
<proteinExistence type="predicted"/>
<keyword evidence="4 6" id="KW-0503">Monooxygenase</keyword>
<keyword evidence="1" id="KW-0285">Flavoprotein</keyword>
<gene>
    <name evidence="6" type="primary">rutA1</name>
    <name evidence="6" type="ORF">Nocox_16885</name>
</gene>
<dbReference type="Proteomes" id="UP000824681">
    <property type="component" value="Chromosome"/>
</dbReference>
<dbReference type="GO" id="GO:0052614">
    <property type="term" value="F:uracil oxygenase activity"/>
    <property type="evidence" value="ECO:0007669"/>
    <property type="project" value="UniProtKB-EC"/>
</dbReference>
<dbReference type="EC" id="1.14.99.46" evidence="6"/>
<accession>A0ABX8TZR0</accession>
<keyword evidence="3 6" id="KW-0560">Oxidoreductase</keyword>
<dbReference type="InterPro" id="IPR011251">
    <property type="entry name" value="Luciferase-like_dom"/>
</dbReference>
<evidence type="ECO:0000256" key="1">
    <source>
        <dbReference type="ARBA" id="ARBA00022630"/>
    </source>
</evidence>
<dbReference type="PANTHER" id="PTHR42847:SF4">
    <property type="entry name" value="ALKANESULFONATE MONOOXYGENASE-RELATED"/>
    <property type="match status" value="1"/>
</dbReference>
<dbReference type="PANTHER" id="PTHR42847">
    <property type="entry name" value="ALKANESULFONATE MONOOXYGENASE"/>
    <property type="match status" value="1"/>
</dbReference>
<sequence length="292" mass="31907">MRLGVNVPNFGPGTDPGVLRAWAQTVEGLGFDLLMVSDHVVVTQDVAAQYPAPFYEPFTTLSWLAGVTGRIRLGTTVLIAPYRHPLLTARMAANLNRLSGGRLVLGVASGWARQEFAALGVPFERRGELTDEVLKTLRAAREDTEDYRAGPLPLWIGGNSDAGIRRAVRLGDAWHPLRATLPWLREAVERMRTIAGHRPVPAFAPRIHLRITATPVTSPDRRAGEGTIDQVTADLAELDRLGADTVVLDPFDGDPDETLRPAAKWRMLADVAAHTDLHTDLPTDLNTAKERS</sequence>
<evidence type="ECO:0000313" key="6">
    <source>
        <dbReference type="EMBL" id="QYC40990.1"/>
    </source>
</evidence>
<protein>
    <submittedName>
        <fullName evidence="6">Pyrimidine monooxygenase RutA</fullName>
        <ecNumber evidence="6">1.14.99.46</ecNumber>
    </submittedName>
</protein>
<dbReference type="SUPFAM" id="SSF51679">
    <property type="entry name" value="Bacterial luciferase-like"/>
    <property type="match status" value="1"/>
</dbReference>
<keyword evidence="7" id="KW-1185">Reference proteome</keyword>
<evidence type="ECO:0000256" key="3">
    <source>
        <dbReference type="ARBA" id="ARBA00023002"/>
    </source>
</evidence>
<dbReference type="InterPro" id="IPR050172">
    <property type="entry name" value="SsuD_RutA_monooxygenase"/>
</dbReference>
<feature type="domain" description="Luciferase-like" evidence="5">
    <location>
        <begin position="3"/>
        <end position="198"/>
    </location>
</feature>
<evidence type="ECO:0000256" key="4">
    <source>
        <dbReference type="ARBA" id="ARBA00023033"/>
    </source>
</evidence>
<dbReference type="InterPro" id="IPR036661">
    <property type="entry name" value="Luciferase-like_sf"/>
</dbReference>
<reference evidence="6 7" key="1">
    <citation type="journal article" date="2021" name="ACS Chem. Biol.">
        <title>Genomic-Led Discovery of a Novel Glycopeptide Antibiotic by Nonomuraea coxensis DSM 45129.</title>
        <authorList>
            <person name="Yushchuk O."/>
            <person name="Vior N.M."/>
            <person name="Andreo-Vidal A."/>
            <person name="Berini F."/>
            <person name="Ruckert C."/>
            <person name="Busche T."/>
            <person name="Binda E."/>
            <person name="Kalinowski J."/>
            <person name="Truman A.W."/>
            <person name="Marinelli F."/>
        </authorList>
    </citation>
    <scope>NUCLEOTIDE SEQUENCE [LARGE SCALE GENOMIC DNA]</scope>
    <source>
        <strain evidence="6 7">DSM 45129</strain>
    </source>
</reference>
<dbReference type="EMBL" id="CP068985">
    <property type="protein sequence ID" value="QYC40990.1"/>
    <property type="molecule type" value="Genomic_DNA"/>
</dbReference>
<organism evidence="6 7">
    <name type="scientific">Nonomuraea coxensis DSM 45129</name>
    <dbReference type="NCBI Taxonomy" id="1122611"/>
    <lineage>
        <taxon>Bacteria</taxon>
        <taxon>Bacillati</taxon>
        <taxon>Actinomycetota</taxon>
        <taxon>Actinomycetes</taxon>
        <taxon>Streptosporangiales</taxon>
        <taxon>Streptosporangiaceae</taxon>
        <taxon>Nonomuraea</taxon>
    </lineage>
</organism>
<name>A0ABX8TZR0_9ACTN</name>
<dbReference type="Pfam" id="PF00296">
    <property type="entry name" value="Bac_luciferase"/>
    <property type="match status" value="1"/>
</dbReference>
<dbReference type="RefSeq" id="WP_020547802.1">
    <property type="nucleotide sequence ID" value="NZ_CP068985.1"/>
</dbReference>
<dbReference type="Gene3D" id="3.20.20.30">
    <property type="entry name" value="Luciferase-like domain"/>
    <property type="match status" value="1"/>
</dbReference>
<evidence type="ECO:0000313" key="7">
    <source>
        <dbReference type="Proteomes" id="UP000824681"/>
    </source>
</evidence>